<dbReference type="InterPro" id="IPR036890">
    <property type="entry name" value="HATPase_C_sf"/>
</dbReference>
<reference evidence="1 2" key="1">
    <citation type="submission" date="2020-10" db="EMBL/GenBank/DDBJ databases">
        <title>Trueperella pecoris sp. nov. isolated from bovine and porcine specimens.</title>
        <authorList>
            <person name="Schoenecker L."/>
            <person name="Schnydrig P."/>
            <person name="Brodard I."/>
            <person name="Thomann A."/>
            <person name="Hemphill A."/>
            <person name="Rodriguez-Campos S."/>
            <person name="Perreten V."/>
            <person name="Jores J."/>
            <person name="Kittl S."/>
        </authorList>
    </citation>
    <scope>NUCLEOTIDE SEQUENCE [LARGE SCALE GENOMIC DNA]</scope>
    <source>
        <strain evidence="1 2">15A0121</strain>
    </source>
</reference>
<proteinExistence type="predicted"/>
<accession>A0A7M1QTW8</accession>
<dbReference type="EMBL" id="CP063213">
    <property type="protein sequence ID" value="QOR45582.1"/>
    <property type="molecule type" value="Genomic_DNA"/>
</dbReference>
<dbReference type="SUPFAM" id="SSF55874">
    <property type="entry name" value="ATPase domain of HSP90 chaperone/DNA topoisomerase II/histidine kinase"/>
    <property type="match status" value="1"/>
</dbReference>
<dbReference type="Proteomes" id="UP000595053">
    <property type="component" value="Chromosome"/>
</dbReference>
<dbReference type="RefSeq" id="WP_197551122.1">
    <property type="nucleotide sequence ID" value="NZ_CP063213.1"/>
</dbReference>
<organism evidence="1 2">
    <name type="scientific">Trueperella pecoris</name>
    <dbReference type="NCBI Taxonomy" id="2733571"/>
    <lineage>
        <taxon>Bacteria</taxon>
        <taxon>Bacillati</taxon>
        <taxon>Actinomycetota</taxon>
        <taxon>Actinomycetes</taxon>
        <taxon>Actinomycetales</taxon>
        <taxon>Actinomycetaceae</taxon>
        <taxon>Trueperella</taxon>
    </lineage>
</organism>
<name>A0A7M1QTW8_9ACTO</name>
<gene>
    <name evidence="1" type="ORF">INS88_10075</name>
</gene>
<dbReference type="AlphaFoldDB" id="A0A7M1QTW8"/>
<sequence length="139" mass="15395">MPEGQGRGRHQSPRLARPLASLRLVSHKLLNIKVERDYHSLPPITCYPGQLSQVWTNLITNAAEAMAEQADLADTIRAVNDSDLDHYIAKPCDPAELRATARRMLTDFVEVTGLNPLPHLAALDAERAMELARDFSVAD</sequence>
<protein>
    <submittedName>
        <fullName evidence="1">Uncharacterized protein</fullName>
    </submittedName>
</protein>
<evidence type="ECO:0000313" key="2">
    <source>
        <dbReference type="Proteomes" id="UP000595053"/>
    </source>
</evidence>
<evidence type="ECO:0000313" key="1">
    <source>
        <dbReference type="EMBL" id="QOR45582.1"/>
    </source>
</evidence>
<keyword evidence="2" id="KW-1185">Reference proteome</keyword>
<dbReference type="Gene3D" id="3.30.565.10">
    <property type="entry name" value="Histidine kinase-like ATPase, C-terminal domain"/>
    <property type="match status" value="1"/>
</dbReference>